<dbReference type="InterPro" id="IPR044878">
    <property type="entry name" value="UbiA_sf"/>
</dbReference>
<name>A0A3L6ZLK5_9MICO</name>
<evidence type="ECO:0000313" key="11">
    <source>
        <dbReference type="Proteomes" id="UP000270299"/>
    </source>
</evidence>
<keyword evidence="4 8" id="KW-0808">Transferase</keyword>
<keyword evidence="6 8" id="KW-1133">Transmembrane helix</keyword>
<feature type="transmembrane region" description="Helical" evidence="8">
    <location>
        <begin position="245"/>
        <end position="264"/>
    </location>
</feature>
<evidence type="ECO:0000256" key="5">
    <source>
        <dbReference type="ARBA" id="ARBA00022692"/>
    </source>
</evidence>
<comment type="catalytic activity">
    <reaction evidence="8">
        <text>an all-trans-polyprenyl diphosphate + 1,4-dihydroxy-2-naphthoate + H(+) = a 2-demethylmenaquinol + CO2 + diphosphate</text>
        <dbReference type="Rhea" id="RHEA:26478"/>
        <dbReference type="Rhea" id="RHEA-COMP:9563"/>
        <dbReference type="Rhea" id="RHEA-COMP:9564"/>
        <dbReference type="ChEBI" id="CHEBI:11173"/>
        <dbReference type="ChEBI" id="CHEBI:15378"/>
        <dbReference type="ChEBI" id="CHEBI:16526"/>
        <dbReference type="ChEBI" id="CHEBI:33019"/>
        <dbReference type="ChEBI" id="CHEBI:55437"/>
        <dbReference type="ChEBI" id="CHEBI:58914"/>
        <dbReference type="EC" id="2.5.1.74"/>
    </reaction>
</comment>
<reference evidence="10 11" key="1">
    <citation type="submission" date="2018-10" db="EMBL/GenBank/DDBJ databases">
        <authorList>
            <person name="Li J."/>
        </authorList>
    </citation>
    <scope>NUCLEOTIDE SEQUENCE [LARGE SCALE GENOMIC DNA]</scope>
    <source>
        <strain evidence="10 11">CCTCC AB209002</strain>
    </source>
</reference>
<keyword evidence="11" id="KW-1185">Reference proteome</keyword>
<feature type="transmembrane region" description="Helical" evidence="8">
    <location>
        <begin position="176"/>
        <end position="200"/>
    </location>
</feature>
<dbReference type="GO" id="GO:0009234">
    <property type="term" value="P:menaquinone biosynthetic process"/>
    <property type="evidence" value="ECO:0007669"/>
    <property type="project" value="UniProtKB-UniRule"/>
</dbReference>
<comment type="caution">
    <text evidence="10">The sequence shown here is derived from an EMBL/GenBank/DDBJ whole genome shotgun (WGS) entry which is preliminary data.</text>
</comment>
<dbReference type="AlphaFoldDB" id="A0A3L6ZLK5"/>
<keyword evidence="5 8" id="KW-0812">Transmembrane</keyword>
<comment type="pathway">
    <text evidence="8">Quinol/quinone metabolism; menaquinone biosynthesis; menaquinol from 1,4-dihydroxy-2-naphthoate: step 1/2.</text>
</comment>
<organism evidence="10 11">
    <name type="scientific">Mycetocola manganoxydans</name>
    <dbReference type="NCBI Taxonomy" id="699879"/>
    <lineage>
        <taxon>Bacteria</taxon>
        <taxon>Bacillati</taxon>
        <taxon>Actinomycetota</taxon>
        <taxon>Actinomycetes</taxon>
        <taxon>Micrococcales</taxon>
        <taxon>Microbacteriaceae</taxon>
        <taxon>Mycetocola</taxon>
    </lineage>
</organism>
<evidence type="ECO:0000256" key="4">
    <source>
        <dbReference type="ARBA" id="ARBA00022679"/>
    </source>
</evidence>
<dbReference type="PANTHER" id="PTHR13929:SF0">
    <property type="entry name" value="UBIA PRENYLTRANSFERASE DOMAIN-CONTAINING PROTEIN 1"/>
    <property type="match status" value="1"/>
</dbReference>
<dbReference type="OrthoDB" id="9767568at2"/>
<comment type="similarity">
    <text evidence="8">Belongs to the MenA family. Type 1 subfamily.</text>
</comment>
<dbReference type="Pfam" id="PF01040">
    <property type="entry name" value="UbiA"/>
    <property type="match status" value="1"/>
</dbReference>
<comment type="subcellular location">
    <subcellularLocation>
        <location evidence="8">Cell membrane</location>
        <topology evidence="8">Multi-pass membrane protein</topology>
    </subcellularLocation>
    <subcellularLocation>
        <location evidence="1">Membrane</location>
        <topology evidence="1">Multi-pass membrane protein</topology>
    </subcellularLocation>
</comment>
<dbReference type="Gene3D" id="1.10.357.140">
    <property type="entry name" value="UbiA prenyltransferase"/>
    <property type="match status" value="1"/>
</dbReference>
<dbReference type="EC" id="2.5.1.74" evidence="8 9"/>
<dbReference type="Proteomes" id="UP000270299">
    <property type="component" value="Unassembled WGS sequence"/>
</dbReference>
<dbReference type="GO" id="GO:0046428">
    <property type="term" value="F:1,4-dihydroxy-2-naphthoate polyprenyltransferase activity"/>
    <property type="evidence" value="ECO:0007669"/>
    <property type="project" value="UniProtKB-UniRule"/>
</dbReference>
<evidence type="ECO:0000256" key="2">
    <source>
        <dbReference type="ARBA" id="ARBA00022428"/>
    </source>
</evidence>
<dbReference type="UniPathway" id="UPA00079">
    <property type="reaction ID" value="UER00168"/>
</dbReference>
<dbReference type="GO" id="GO:0005886">
    <property type="term" value="C:plasma membrane"/>
    <property type="evidence" value="ECO:0007669"/>
    <property type="project" value="UniProtKB-SubCell"/>
</dbReference>
<dbReference type="EMBL" id="RCUV01000018">
    <property type="protein sequence ID" value="RLP68854.1"/>
    <property type="molecule type" value="Genomic_DNA"/>
</dbReference>
<dbReference type="GO" id="GO:0042371">
    <property type="term" value="P:vitamin K biosynthetic process"/>
    <property type="evidence" value="ECO:0007669"/>
    <property type="project" value="TreeGrafter"/>
</dbReference>
<evidence type="ECO:0000256" key="3">
    <source>
        <dbReference type="ARBA" id="ARBA00022475"/>
    </source>
</evidence>
<feature type="transmembrane region" description="Helical" evidence="8">
    <location>
        <begin position="119"/>
        <end position="138"/>
    </location>
</feature>
<dbReference type="InterPro" id="IPR004657">
    <property type="entry name" value="MenA"/>
</dbReference>
<dbReference type="CDD" id="cd13962">
    <property type="entry name" value="PT_UbiA_UBIAD1"/>
    <property type="match status" value="1"/>
</dbReference>
<proteinExistence type="inferred from homology"/>
<dbReference type="InterPro" id="IPR000537">
    <property type="entry name" value="UbiA_prenyltransferase"/>
</dbReference>
<dbReference type="PIRSF" id="PIRSF005355">
    <property type="entry name" value="UBIAD1"/>
    <property type="match status" value="1"/>
</dbReference>
<feature type="transmembrane region" description="Helical" evidence="8">
    <location>
        <begin position="150"/>
        <end position="170"/>
    </location>
</feature>
<evidence type="ECO:0000256" key="6">
    <source>
        <dbReference type="ARBA" id="ARBA00022989"/>
    </source>
</evidence>
<dbReference type="PANTHER" id="PTHR13929">
    <property type="entry name" value="1,4-DIHYDROXY-2-NAPHTHOATE OCTAPRENYLTRANSFERASE"/>
    <property type="match status" value="1"/>
</dbReference>
<keyword evidence="3 8" id="KW-1003">Cell membrane</keyword>
<feature type="transmembrane region" description="Helical" evidence="8">
    <location>
        <begin position="12"/>
        <end position="35"/>
    </location>
</feature>
<comment type="function">
    <text evidence="8">Conversion of 1,4-dihydroxy-2-naphthoate (DHNA) to demethylmenaquinone (DMK).</text>
</comment>
<accession>A0A3L6ZLK5</accession>
<evidence type="ECO:0000256" key="8">
    <source>
        <dbReference type="HAMAP-Rule" id="MF_01937"/>
    </source>
</evidence>
<evidence type="ECO:0000313" key="10">
    <source>
        <dbReference type="EMBL" id="RLP68854.1"/>
    </source>
</evidence>
<evidence type="ECO:0000256" key="9">
    <source>
        <dbReference type="NCBIfam" id="TIGR00751"/>
    </source>
</evidence>
<keyword evidence="7 8" id="KW-0472">Membrane</keyword>
<protein>
    <recommendedName>
        <fullName evidence="8 9">1,4-dihydroxy-2-naphthoate octaprenyltransferase</fullName>
        <shortName evidence="8">DHNA-octaprenyltransferase</shortName>
        <ecNumber evidence="8 9">2.5.1.74</ecNumber>
    </recommendedName>
</protein>
<evidence type="ECO:0000256" key="1">
    <source>
        <dbReference type="ARBA" id="ARBA00004141"/>
    </source>
</evidence>
<dbReference type="NCBIfam" id="NF004751">
    <property type="entry name" value="PRK06080.1-3"/>
    <property type="match status" value="1"/>
</dbReference>
<gene>
    <name evidence="8" type="primary">menA</name>
    <name evidence="10" type="ORF">D9V29_12810</name>
</gene>
<feature type="transmembrane region" description="Helical" evidence="8">
    <location>
        <begin position="271"/>
        <end position="293"/>
    </location>
</feature>
<feature type="transmembrane region" description="Helical" evidence="8">
    <location>
        <begin position="41"/>
        <end position="63"/>
    </location>
</feature>
<keyword evidence="2 8" id="KW-0474">Menaquinone biosynthesis</keyword>
<feature type="transmembrane region" description="Helical" evidence="8">
    <location>
        <begin position="94"/>
        <end position="113"/>
    </location>
</feature>
<dbReference type="HAMAP" id="MF_01937">
    <property type="entry name" value="MenA_1"/>
    <property type="match status" value="1"/>
</dbReference>
<evidence type="ECO:0000256" key="7">
    <source>
        <dbReference type="ARBA" id="ARBA00023136"/>
    </source>
</evidence>
<dbReference type="InterPro" id="IPR026046">
    <property type="entry name" value="UBIAD1"/>
</dbReference>
<sequence>MRPATFGDWIAGARVFTLSMSISPVLVGTGAAAVANDPGEFHWVRALLCLVIAVSLQIGVNYANDYSDGIRGTDEHRVGPFRLVGSGKARPKTVLIVALSFFGIAAVAGLILTIITAQWWLLAVGAVAILAAWFYTGGRRPYGYNALGEVFVFVFFGLVATLGTAFVQSFTLNQEAWLGAIGVGLISVATLVVNNIRDIAQDKAAGKRTLTVLLGPTPSKVFYIVCLLAPFGIAVWLAVFYPIAWFALFGLLAALPAALIVATARTAREFVLALKLSGLVQLLFGVALLWAFWK</sequence>
<dbReference type="NCBIfam" id="TIGR00751">
    <property type="entry name" value="menA"/>
    <property type="match status" value="1"/>
</dbReference>